<sequence>MKWSYLLLILVFPALTQAQYDFTGTWTGTLTQNTGGYAPEYDFTLYLQQEGNKITGRSYVKYGDIFAEMKLEGQLVGDKAIHWEESKIIDHWKHENMEWCFKQATLFIVSQGKEDKLEGPWSGNTGDSECIPGKIILRRTSPRA</sequence>
<evidence type="ECO:0000313" key="3">
    <source>
        <dbReference type="Proteomes" id="UP000029736"/>
    </source>
</evidence>
<gene>
    <name evidence="2" type="ORF">IX84_27525</name>
</gene>
<feature type="chain" id="PRO_5001947652" evidence="1">
    <location>
        <begin position="19"/>
        <end position="144"/>
    </location>
</feature>
<evidence type="ECO:0000256" key="1">
    <source>
        <dbReference type="SAM" id="SignalP"/>
    </source>
</evidence>
<dbReference type="OrthoDB" id="639821at2"/>
<organism evidence="2 3">
    <name type="scientific">Phaeodactylibacter xiamenensis</name>
    <dbReference type="NCBI Taxonomy" id="1524460"/>
    <lineage>
        <taxon>Bacteria</taxon>
        <taxon>Pseudomonadati</taxon>
        <taxon>Bacteroidota</taxon>
        <taxon>Saprospiria</taxon>
        <taxon>Saprospirales</taxon>
        <taxon>Haliscomenobacteraceae</taxon>
        <taxon>Phaeodactylibacter</taxon>
    </lineage>
</organism>
<evidence type="ECO:0000313" key="2">
    <source>
        <dbReference type="EMBL" id="KGE85273.1"/>
    </source>
</evidence>
<accession>A0A098S0E2</accession>
<reference evidence="2 3" key="1">
    <citation type="journal article" date="2014" name="Int. J. Syst. Evol. Microbiol.">
        <title>Phaeodactylibacter xiamenensis gen. nov., sp. nov., a member of the family Saprospiraceae isolated from the marine alga Phaeodactylum tricornutum.</title>
        <authorList>
            <person name="Chen Z.Jr."/>
            <person name="Lei X."/>
            <person name="Lai Q."/>
            <person name="Li Y."/>
            <person name="Zhang B."/>
            <person name="Zhang J."/>
            <person name="Zhang H."/>
            <person name="Yang L."/>
            <person name="Zheng W."/>
            <person name="Tian Y."/>
            <person name="Yu Z."/>
            <person name="Xu H.Jr."/>
            <person name="Zheng T."/>
        </authorList>
    </citation>
    <scope>NUCLEOTIDE SEQUENCE [LARGE SCALE GENOMIC DNA]</scope>
    <source>
        <strain evidence="2 3">KD52</strain>
    </source>
</reference>
<keyword evidence="1" id="KW-0732">Signal</keyword>
<feature type="signal peptide" evidence="1">
    <location>
        <begin position="1"/>
        <end position="18"/>
    </location>
</feature>
<dbReference type="Proteomes" id="UP000029736">
    <property type="component" value="Unassembled WGS sequence"/>
</dbReference>
<dbReference type="STRING" id="1524460.IX84_27525"/>
<dbReference type="RefSeq" id="WP_044228231.1">
    <property type="nucleotide sequence ID" value="NZ_CAKZLC010000036.1"/>
</dbReference>
<proteinExistence type="predicted"/>
<comment type="caution">
    <text evidence="2">The sequence shown here is derived from an EMBL/GenBank/DDBJ whole genome shotgun (WGS) entry which is preliminary data.</text>
</comment>
<keyword evidence="3" id="KW-1185">Reference proteome</keyword>
<name>A0A098S0E2_9BACT</name>
<protein>
    <submittedName>
        <fullName evidence="2">Uncharacterized protein</fullName>
    </submittedName>
</protein>
<dbReference type="EMBL" id="JPOS01000090">
    <property type="protein sequence ID" value="KGE85273.1"/>
    <property type="molecule type" value="Genomic_DNA"/>
</dbReference>
<dbReference type="AlphaFoldDB" id="A0A098S0E2"/>